<evidence type="ECO:0000256" key="2">
    <source>
        <dbReference type="ARBA" id="ARBA00012438"/>
    </source>
</evidence>
<evidence type="ECO:0000313" key="13">
    <source>
        <dbReference type="EMBL" id="MRH42610.1"/>
    </source>
</evidence>
<dbReference type="SMART" id="SM00387">
    <property type="entry name" value="HATPase_c"/>
    <property type="match status" value="1"/>
</dbReference>
<dbReference type="InterPro" id="IPR005467">
    <property type="entry name" value="His_kinase_dom"/>
</dbReference>
<keyword evidence="9" id="KW-0902">Two-component regulatory system</keyword>
<dbReference type="InterPro" id="IPR001610">
    <property type="entry name" value="PAC"/>
</dbReference>
<dbReference type="NCBIfam" id="TIGR00229">
    <property type="entry name" value="sensory_box"/>
    <property type="match status" value="1"/>
</dbReference>
<organism evidence="13 14">
    <name type="scientific">Aquibacillus halophilus</name>
    <dbReference type="NCBI Taxonomy" id="930132"/>
    <lineage>
        <taxon>Bacteria</taxon>
        <taxon>Bacillati</taxon>
        <taxon>Bacillota</taxon>
        <taxon>Bacilli</taxon>
        <taxon>Bacillales</taxon>
        <taxon>Bacillaceae</taxon>
        <taxon>Aquibacillus</taxon>
    </lineage>
</organism>
<keyword evidence="3" id="KW-0597">Phosphoprotein</keyword>
<dbReference type="SUPFAM" id="SSF55874">
    <property type="entry name" value="ATPase domain of HSP90 chaperone/DNA topoisomerase II/histidine kinase"/>
    <property type="match status" value="1"/>
</dbReference>
<dbReference type="SUPFAM" id="SSF55785">
    <property type="entry name" value="PYP-like sensor domain (PAS domain)"/>
    <property type="match status" value="1"/>
</dbReference>
<feature type="domain" description="Histidine kinase" evidence="10">
    <location>
        <begin position="133"/>
        <end position="336"/>
    </location>
</feature>
<dbReference type="InterPro" id="IPR036890">
    <property type="entry name" value="HATPase_C_sf"/>
</dbReference>
<dbReference type="SMART" id="SM00086">
    <property type="entry name" value="PAC"/>
    <property type="match status" value="1"/>
</dbReference>
<dbReference type="PROSITE" id="PS50113">
    <property type="entry name" value="PAC"/>
    <property type="match status" value="1"/>
</dbReference>
<keyword evidence="6" id="KW-0418">Kinase</keyword>
<keyword evidence="4" id="KW-0808">Transferase</keyword>
<evidence type="ECO:0000259" key="12">
    <source>
        <dbReference type="PROSITE" id="PS50113"/>
    </source>
</evidence>
<dbReference type="Pfam" id="PF08447">
    <property type="entry name" value="PAS_3"/>
    <property type="match status" value="1"/>
</dbReference>
<evidence type="ECO:0000256" key="9">
    <source>
        <dbReference type="ARBA" id="ARBA00023012"/>
    </source>
</evidence>
<reference evidence="13" key="1">
    <citation type="submission" date="2019-11" db="EMBL/GenBank/DDBJ databases">
        <authorList>
            <person name="Li J."/>
        </authorList>
    </citation>
    <scope>NUCLEOTIDE SEQUENCE</scope>
    <source>
        <strain evidence="13">B6B</strain>
    </source>
</reference>
<dbReference type="InterPro" id="IPR035965">
    <property type="entry name" value="PAS-like_dom_sf"/>
</dbReference>
<dbReference type="Gene3D" id="3.30.565.10">
    <property type="entry name" value="Histidine kinase-like ATPase, C-terminal domain"/>
    <property type="match status" value="1"/>
</dbReference>
<dbReference type="FunFam" id="1.10.287.130:FF:000040">
    <property type="entry name" value="PAS domain-containing sensor histidine kinase"/>
    <property type="match status" value="1"/>
</dbReference>
<dbReference type="InterPro" id="IPR003661">
    <property type="entry name" value="HisK_dim/P_dom"/>
</dbReference>
<dbReference type="Gene3D" id="3.30.450.20">
    <property type="entry name" value="PAS domain"/>
    <property type="match status" value="1"/>
</dbReference>
<dbReference type="SMART" id="SM00388">
    <property type="entry name" value="HisKA"/>
    <property type="match status" value="1"/>
</dbReference>
<dbReference type="SUPFAM" id="SSF47384">
    <property type="entry name" value="Homodimeric domain of signal transducing histidine kinase"/>
    <property type="match status" value="1"/>
</dbReference>
<evidence type="ECO:0000256" key="1">
    <source>
        <dbReference type="ARBA" id="ARBA00000085"/>
    </source>
</evidence>
<dbReference type="PROSITE" id="PS50109">
    <property type="entry name" value="HIS_KIN"/>
    <property type="match status" value="1"/>
</dbReference>
<feature type="domain" description="PAC" evidence="12">
    <location>
        <begin position="69"/>
        <end position="120"/>
    </location>
</feature>
<dbReference type="CDD" id="cd00130">
    <property type="entry name" value="PAS"/>
    <property type="match status" value="1"/>
</dbReference>
<dbReference type="GO" id="GO:0000155">
    <property type="term" value="F:phosphorelay sensor kinase activity"/>
    <property type="evidence" value="ECO:0007669"/>
    <property type="project" value="InterPro"/>
</dbReference>
<evidence type="ECO:0000256" key="3">
    <source>
        <dbReference type="ARBA" id="ARBA00022553"/>
    </source>
</evidence>
<dbReference type="Pfam" id="PF00512">
    <property type="entry name" value="HisKA"/>
    <property type="match status" value="1"/>
</dbReference>
<dbReference type="InterPro" id="IPR000014">
    <property type="entry name" value="PAS"/>
</dbReference>
<dbReference type="InterPro" id="IPR036097">
    <property type="entry name" value="HisK_dim/P_sf"/>
</dbReference>
<dbReference type="SMART" id="SM00091">
    <property type="entry name" value="PAS"/>
    <property type="match status" value="1"/>
</dbReference>
<sequence length="339" mass="38480">MLKWIEDNSFDIIVLSDLKGKILYISSSVDKILGYYPDEIVGKLASDYISPHDKKLLSTRFQKHLNNTQKFNISIRNKDGRYIWVESILSIINDKHGNRQIIAIAKDITDKKEAEEMMIRSEKMSVAGQLAAGVAHEIRNPLTSLKGFVQLLQAGIEKKDEYYKIMIDEIEKINSITSELLFISKPMTDNRNFERLSEMLSDVVTLLSSQAKLFDVKIILELEEDVSIFCDKTQIKQVLINLIKNAVEEMTEGGEIHIVVESNKHQCAISIIDEGPGIPQHILHKLKEPFFTTKKDGTGLGLMISEKIIENHNGTIDIFQNIEKGSTFQITLPLHQNSI</sequence>
<dbReference type="AlphaFoldDB" id="A0A6A8DBD5"/>
<evidence type="ECO:0000259" key="11">
    <source>
        <dbReference type="PROSITE" id="PS50112"/>
    </source>
</evidence>
<dbReference type="PRINTS" id="PR00344">
    <property type="entry name" value="BCTRLSENSOR"/>
</dbReference>
<dbReference type="InterPro" id="IPR003594">
    <property type="entry name" value="HATPase_dom"/>
</dbReference>
<feature type="domain" description="PAS" evidence="11">
    <location>
        <begin position="1"/>
        <end position="68"/>
    </location>
</feature>
<dbReference type="PANTHER" id="PTHR43065">
    <property type="entry name" value="SENSOR HISTIDINE KINASE"/>
    <property type="match status" value="1"/>
</dbReference>
<dbReference type="InterPro" id="IPR004358">
    <property type="entry name" value="Sig_transdc_His_kin-like_C"/>
</dbReference>
<dbReference type="Pfam" id="PF02518">
    <property type="entry name" value="HATPase_c"/>
    <property type="match status" value="1"/>
</dbReference>
<comment type="caution">
    <text evidence="13">The sequence shown here is derived from an EMBL/GenBank/DDBJ whole genome shotgun (WGS) entry which is preliminary data.</text>
</comment>
<evidence type="ECO:0000256" key="7">
    <source>
        <dbReference type="ARBA" id="ARBA00022840"/>
    </source>
</evidence>
<evidence type="ECO:0000313" key="14">
    <source>
        <dbReference type="Proteomes" id="UP000799092"/>
    </source>
</evidence>
<keyword evidence="8" id="KW-0749">Sporulation</keyword>
<evidence type="ECO:0000256" key="6">
    <source>
        <dbReference type="ARBA" id="ARBA00022777"/>
    </source>
</evidence>
<dbReference type="GO" id="GO:0030435">
    <property type="term" value="P:sporulation resulting in formation of a cellular spore"/>
    <property type="evidence" value="ECO:0007669"/>
    <property type="project" value="UniProtKB-KW"/>
</dbReference>
<evidence type="ECO:0000256" key="4">
    <source>
        <dbReference type="ARBA" id="ARBA00022679"/>
    </source>
</evidence>
<dbReference type="Proteomes" id="UP000799092">
    <property type="component" value="Unassembled WGS sequence"/>
</dbReference>
<keyword evidence="14" id="KW-1185">Reference proteome</keyword>
<gene>
    <name evidence="13" type="ORF">GH741_07920</name>
</gene>
<dbReference type="Gene3D" id="1.10.287.130">
    <property type="match status" value="1"/>
</dbReference>
<evidence type="ECO:0000259" key="10">
    <source>
        <dbReference type="PROSITE" id="PS50109"/>
    </source>
</evidence>
<dbReference type="InterPro" id="IPR000700">
    <property type="entry name" value="PAS-assoc_C"/>
</dbReference>
<dbReference type="InterPro" id="IPR013655">
    <property type="entry name" value="PAS_fold_3"/>
</dbReference>
<keyword evidence="5" id="KW-0547">Nucleotide-binding</keyword>
<evidence type="ECO:0000256" key="8">
    <source>
        <dbReference type="ARBA" id="ARBA00022969"/>
    </source>
</evidence>
<dbReference type="PANTHER" id="PTHR43065:SF34">
    <property type="entry name" value="SPORULATION KINASE A"/>
    <property type="match status" value="1"/>
</dbReference>
<dbReference type="OrthoDB" id="9815750at2"/>
<dbReference type="CDD" id="cd00082">
    <property type="entry name" value="HisKA"/>
    <property type="match status" value="1"/>
</dbReference>
<keyword evidence="7" id="KW-0067">ATP-binding</keyword>
<proteinExistence type="predicted"/>
<dbReference type="PROSITE" id="PS50112">
    <property type="entry name" value="PAS"/>
    <property type="match status" value="1"/>
</dbReference>
<dbReference type="GO" id="GO:0005524">
    <property type="term" value="F:ATP binding"/>
    <property type="evidence" value="ECO:0007669"/>
    <property type="project" value="UniProtKB-KW"/>
</dbReference>
<dbReference type="EMBL" id="WJNG01000005">
    <property type="protein sequence ID" value="MRH42610.1"/>
    <property type="molecule type" value="Genomic_DNA"/>
</dbReference>
<name>A0A6A8DBD5_9BACI</name>
<evidence type="ECO:0000256" key="5">
    <source>
        <dbReference type="ARBA" id="ARBA00022741"/>
    </source>
</evidence>
<dbReference type="EC" id="2.7.13.3" evidence="2"/>
<protein>
    <recommendedName>
        <fullName evidence="2">histidine kinase</fullName>
        <ecNumber evidence="2">2.7.13.3</ecNumber>
    </recommendedName>
</protein>
<comment type="catalytic activity">
    <reaction evidence="1">
        <text>ATP + protein L-histidine = ADP + protein N-phospho-L-histidine.</text>
        <dbReference type="EC" id="2.7.13.3"/>
    </reaction>
</comment>
<accession>A0A6A8DBD5</accession>